<feature type="transmembrane region" description="Helical" evidence="1">
    <location>
        <begin position="70"/>
        <end position="89"/>
    </location>
</feature>
<evidence type="ECO:0000313" key="3">
    <source>
        <dbReference type="Proteomes" id="UP000178587"/>
    </source>
</evidence>
<feature type="transmembrane region" description="Helical" evidence="1">
    <location>
        <begin position="44"/>
        <end position="64"/>
    </location>
</feature>
<accession>A0A1F6ENB6</accession>
<dbReference type="AlphaFoldDB" id="A0A1F6ENB6"/>
<dbReference type="EMBL" id="MFLU01000007">
    <property type="protein sequence ID" value="OGG75125.1"/>
    <property type="molecule type" value="Genomic_DNA"/>
</dbReference>
<feature type="transmembrane region" description="Helical" evidence="1">
    <location>
        <begin position="6"/>
        <end position="24"/>
    </location>
</feature>
<comment type="caution">
    <text evidence="2">The sequence shown here is derived from an EMBL/GenBank/DDBJ whole genome shotgun (WGS) entry which is preliminary data.</text>
</comment>
<sequence>METSLFLAKVLGLYLIIIIPAVVINRKHLHAFVDELTRSIALSYVLGFFALVVGLLVVLTHNVWTFDWRGLITVLGWLAIAKGIMRLYVPEIAMNIAKKFTTTAIVWWCAPFFVIGLYLIYVGFGLNG</sequence>
<reference evidence="2 3" key="1">
    <citation type="journal article" date="2016" name="Nat. Commun.">
        <title>Thousands of microbial genomes shed light on interconnected biogeochemical processes in an aquifer system.</title>
        <authorList>
            <person name="Anantharaman K."/>
            <person name="Brown C.T."/>
            <person name="Hug L.A."/>
            <person name="Sharon I."/>
            <person name="Castelle C.J."/>
            <person name="Probst A.J."/>
            <person name="Thomas B.C."/>
            <person name="Singh A."/>
            <person name="Wilkins M.J."/>
            <person name="Karaoz U."/>
            <person name="Brodie E.L."/>
            <person name="Williams K.H."/>
            <person name="Hubbard S.S."/>
            <person name="Banfield J.F."/>
        </authorList>
    </citation>
    <scope>NUCLEOTIDE SEQUENCE [LARGE SCALE GENOMIC DNA]</scope>
</reference>
<proteinExistence type="predicted"/>
<evidence type="ECO:0000313" key="2">
    <source>
        <dbReference type="EMBL" id="OGG75125.1"/>
    </source>
</evidence>
<gene>
    <name evidence="2" type="ORF">A3A34_02095</name>
</gene>
<keyword evidence="1" id="KW-0812">Transmembrane</keyword>
<keyword evidence="1" id="KW-0472">Membrane</keyword>
<evidence type="ECO:0000256" key="1">
    <source>
        <dbReference type="SAM" id="Phobius"/>
    </source>
</evidence>
<dbReference type="Proteomes" id="UP000178587">
    <property type="component" value="Unassembled WGS sequence"/>
</dbReference>
<name>A0A1F6ENB6_9BACT</name>
<keyword evidence="1" id="KW-1133">Transmembrane helix</keyword>
<organism evidence="2 3">
    <name type="scientific">Candidatus Kaiserbacteria bacterium RIFCSPLOWO2_01_FULL_50_24</name>
    <dbReference type="NCBI Taxonomy" id="1798507"/>
    <lineage>
        <taxon>Bacteria</taxon>
        <taxon>Candidatus Kaiseribacteriota</taxon>
    </lineage>
</organism>
<feature type="transmembrane region" description="Helical" evidence="1">
    <location>
        <begin position="101"/>
        <end position="124"/>
    </location>
</feature>
<protein>
    <submittedName>
        <fullName evidence="2">Uncharacterized protein</fullName>
    </submittedName>
</protein>
<dbReference type="STRING" id="1798507.A3A34_02095"/>